<reference evidence="2" key="1">
    <citation type="journal article" date="2020" name="Fungal Divers.">
        <title>Resolving the Mortierellaceae phylogeny through synthesis of multi-gene phylogenetics and phylogenomics.</title>
        <authorList>
            <person name="Vandepol N."/>
            <person name="Liber J."/>
            <person name="Desiro A."/>
            <person name="Na H."/>
            <person name="Kennedy M."/>
            <person name="Barry K."/>
            <person name="Grigoriev I.V."/>
            <person name="Miller A.N."/>
            <person name="O'Donnell K."/>
            <person name="Stajich J.E."/>
            <person name="Bonito G."/>
        </authorList>
    </citation>
    <scope>NUCLEOTIDE SEQUENCE</scope>
    <source>
        <strain evidence="2">NRRL 6426</strain>
    </source>
</reference>
<comment type="caution">
    <text evidence="2">The sequence shown here is derived from an EMBL/GenBank/DDBJ whole genome shotgun (WGS) entry which is preliminary data.</text>
</comment>
<dbReference type="EMBL" id="JAAAUQ010003281">
    <property type="protein sequence ID" value="KAF9118048.1"/>
    <property type="molecule type" value="Genomic_DNA"/>
</dbReference>
<sequence>LQTYKVNFRRIPQHYKPSDVIQLFSKYGNPMEIGMYYHAHPKRKVYTQDGYVLFEKAEKPSHPELPKEIVAGPGHPIITNIVGALKPKPTPTSSKPNTIKESNNAPPAKDAKEHDAASFKQQRKRNGKKRRKNAQMSSPMEGIESTQPVAVVAPVATATPIDPTTPVDPTTPIASTTPITPTPQESTQEARPSDI</sequence>
<feature type="compositionally biased region" description="Low complexity" evidence="1">
    <location>
        <begin position="148"/>
        <end position="183"/>
    </location>
</feature>
<feature type="region of interest" description="Disordered" evidence="1">
    <location>
        <begin position="82"/>
        <end position="195"/>
    </location>
</feature>
<name>A0A9P5UU49_9FUNG</name>
<protein>
    <submittedName>
        <fullName evidence="2">Uncharacterized protein</fullName>
    </submittedName>
</protein>
<dbReference type="Proteomes" id="UP000748756">
    <property type="component" value="Unassembled WGS sequence"/>
</dbReference>
<evidence type="ECO:0000313" key="2">
    <source>
        <dbReference type="EMBL" id="KAF9118048.1"/>
    </source>
</evidence>
<evidence type="ECO:0000256" key="1">
    <source>
        <dbReference type="SAM" id="MobiDB-lite"/>
    </source>
</evidence>
<dbReference type="OrthoDB" id="2431894at2759"/>
<gene>
    <name evidence="2" type="ORF">BG015_006768</name>
</gene>
<organism evidence="2 3">
    <name type="scientific">Linnemannia schmuckeri</name>
    <dbReference type="NCBI Taxonomy" id="64567"/>
    <lineage>
        <taxon>Eukaryota</taxon>
        <taxon>Fungi</taxon>
        <taxon>Fungi incertae sedis</taxon>
        <taxon>Mucoromycota</taxon>
        <taxon>Mortierellomycotina</taxon>
        <taxon>Mortierellomycetes</taxon>
        <taxon>Mortierellales</taxon>
        <taxon>Mortierellaceae</taxon>
        <taxon>Linnemannia</taxon>
    </lineage>
</organism>
<feature type="compositionally biased region" description="Basic residues" evidence="1">
    <location>
        <begin position="121"/>
        <end position="133"/>
    </location>
</feature>
<feature type="compositionally biased region" description="Polar residues" evidence="1">
    <location>
        <begin position="184"/>
        <end position="195"/>
    </location>
</feature>
<evidence type="ECO:0000313" key="3">
    <source>
        <dbReference type="Proteomes" id="UP000748756"/>
    </source>
</evidence>
<dbReference type="AlphaFoldDB" id="A0A9P5UU49"/>
<accession>A0A9P5UU49</accession>
<proteinExistence type="predicted"/>
<dbReference type="CDD" id="cd00590">
    <property type="entry name" value="RRM_SF"/>
    <property type="match status" value="1"/>
</dbReference>
<feature type="non-terminal residue" evidence="2">
    <location>
        <position position="195"/>
    </location>
</feature>
<keyword evidence="3" id="KW-1185">Reference proteome</keyword>
<feature type="non-terminal residue" evidence="2">
    <location>
        <position position="1"/>
    </location>
</feature>